<proteinExistence type="predicted"/>
<sequence length="477" mass="52871">MRPALLLATLPALLAAQETTTTLRDQKALAVTIYNDNLALVKDSREVRLPKGETRLAFQEVSAQIRPETALLRNLTAPKDFWVAEQNFDFDLLTPQKLLEKYVGEKVTVVRSVPNADGAGSKEVREEATVLATNNGTVLQFTDRIETSVPGRIVYPKVPGNLRARPTLVISLNSGVDKLQQLELSYLTGGLSWRADYVANLSPDEKTLDLSGWVTLTNQSGAAYPNATLQLVAGDVNRVRERRPEAMAMMAAGMARSDKAAPKMAEESLFEYHLYTLDRPTTLAANQTKQVALLSAGTVPVRKEYLLQGQNYYYSGSYGDLGEKQKVGVFVEFDNKESSRLGMPLPKGIIRVYKRDSEGRAQFVGEDNVDHTPKNETVRLKLGDAFDVTAKRKQTDYKSLGRQGKFGFVHESAFEVELKNAKKEPVTVNLLEPMPGDWEVLQSSHPYTKEAAGTARFKVTVPAEGSATLTYRVRVKW</sequence>
<dbReference type="Proteomes" id="UP001165069">
    <property type="component" value="Unassembled WGS sequence"/>
</dbReference>
<dbReference type="PANTHER" id="PTHR38075">
    <property type="entry name" value="DUF4139 DOMAIN-CONTAINING PROTEIN"/>
    <property type="match status" value="1"/>
</dbReference>
<dbReference type="Pfam" id="PF13598">
    <property type="entry name" value="DUF4139"/>
    <property type="match status" value="1"/>
</dbReference>
<evidence type="ECO:0000313" key="3">
    <source>
        <dbReference type="Proteomes" id="UP001165069"/>
    </source>
</evidence>
<name>A0ABQ5QHI3_9BACT</name>
<dbReference type="RefSeq" id="WP_285575856.1">
    <property type="nucleotide sequence ID" value="NZ_BSDE01000005.1"/>
</dbReference>
<feature type="domain" description="DUF4139" evidence="1">
    <location>
        <begin position="182"/>
        <end position="477"/>
    </location>
</feature>
<dbReference type="PANTHER" id="PTHR38075:SF1">
    <property type="entry name" value="DUF4139 DOMAIN-CONTAINING PROTEIN"/>
    <property type="match status" value="1"/>
</dbReference>
<organism evidence="2 3">
    <name type="scientific">Geothrix limicola</name>
    <dbReference type="NCBI Taxonomy" id="2927978"/>
    <lineage>
        <taxon>Bacteria</taxon>
        <taxon>Pseudomonadati</taxon>
        <taxon>Acidobacteriota</taxon>
        <taxon>Holophagae</taxon>
        <taxon>Holophagales</taxon>
        <taxon>Holophagaceae</taxon>
        <taxon>Geothrix</taxon>
    </lineage>
</organism>
<keyword evidence="3" id="KW-1185">Reference proteome</keyword>
<evidence type="ECO:0000313" key="2">
    <source>
        <dbReference type="EMBL" id="GLH74028.1"/>
    </source>
</evidence>
<protein>
    <submittedName>
        <fullName evidence="2">DUF4139 domain-containing protein</fullName>
    </submittedName>
</protein>
<dbReference type="InterPro" id="IPR037291">
    <property type="entry name" value="DUF4139"/>
</dbReference>
<gene>
    <name evidence="2" type="ORF">GETHLI_25300</name>
</gene>
<evidence type="ECO:0000259" key="1">
    <source>
        <dbReference type="Pfam" id="PF13598"/>
    </source>
</evidence>
<dbReference type="EMBL" id="BSDE01000005">
    <property type="protein sequence ID" value="GLH74028.1"/>
    <property type="molecule type" value="Genomic_DNA"/>
</dbReference>
<comment type="caution">
    <text evidence="2">The sequence shown here is derived from an EMBL/GenBank/DDBJ whole genome shotgun (WGS) entry which is preliminary data.</text>
</comment>
<accession>A0ABQ5QHI3</accession>
<reference evidence="2 3" key="1">
    <citation type="journal article" date="2023" name="Antonie Van Leeuwenhoek">
        <title>Mesoterricola silvestris gen. nov., sp. nov., Mesoterricola sediminis sp. nov., Geothrix oryzae sp. nov., Geothrix edaphica sp. nov., Geothrix rubra sp. nov., and Geothrix limicola sp. nov., six novel members of Acidobacteriota isolated from soils.</title>
        <authorList>
            <person name="Itoh H."/>
            <person name="Sugisawa Y."/>
            <person name="Mise K."/>
            <person name="Xu Z."/>
            <person name="Kuniyasu M."/>
            <person name="Ushijima N."/>
            <person name="Kawano K."/>
            <person name="Kobayashi E."/>
            <person name="Shiratori Y."/>
            <person name="Masuda Y."/>
            <person name="Senoo K."/>
        </authorList>
    </citation>
    <scope>NUCLEOTIDE SEQUENCE [LARGE SCALE GENOMIC DNA]</scope>
    <source>
        <strain evidence="2 3">Red804</strain>
    </source>
</reference>